<evidence type="ECO:0000256" key="3">
    <source>
        <dbReference type="ARBA" id="ARBA00022829"/>
    </source>
</evidence>
<evidence type="ECO:0000256" key="2">
    <source>
        <dbReference type="ARBA" id="ARBA00022618"/>
    </source>
</evidence>
<evidence type="ECO:0000256" key="4">
    <source>
        <dbReference type="ARBA" id="ARBA00023306"/>
    </source>
</evidence>
<evidence type="ECO:0000313" key="6">
    <source>
        <dbReference type="Proteomes" id="UP000001296"/>
    </source>
</evidence>
<dbReference type="GO" id="GO:0051304">
    <property type="term" value="P:chromosome separation"/>
    <property type="evidence" value="ECO:0007669"/>
    <property type="project" value="InterPro"/>
</dbReference>
<organism evidence="5 6">
    <name type="scientific">Winmispira thermophila (strain ATCC 49972 / DSM 6192 / RI 19.B1)</name>
    <name type="common">Spirochaeta thermophila</name>
    <dbReference type="NCBI Taxonomy" id="665571"/>
    <lineage>
        <taxon>Bacteria</taxon>
        <taxon>Pseudomonadati</taxon>
        <taxon>Spirochaetota</taxon>
        <taxon>Spirochaetia</taxon>
        <taxon>Winmispirales</taxon>
        <taxon>Winmispiraceae</taxon>
        <taxon>Winmispira</taxon>
    </lineage>
</organism>
<dbReference type="Proteomes" id="UP000001296">
    <property type="component" value="Chromosome"/>
</dbReference>
<dbReference type="eggNOG" id="COG1386">
    <property type="taxonomic scope" value="Bacteria"/>
</dbReference>
<name>E0RSQ7_WINT6</name>
<reference evidence="5 6" key="2">
    <citation type="journal article" date="2010" name="J. Bacteriol.">
        <title>Genome sequence of the polysaccharide-degrading, thermophilic anaerobe Spirochaeta thermophila DSM 6192.</title>
        <authorList>
            <person name="Angelov A."/>
            <person name="Liebl S."/>
            <person name="Ballschmiter M."/>
            <person name="Bomeke M."/>
            <person name="Lehmann R."/>
            <person name="Liesegang H."/>
            <person name="Daniel R."/>
            <person name="Liebl W."/>
        </authorList>
    </citation>
    <scope>NUCLEOTIDE SEQUENCE [LARGE SCALE GENOMIC DNA]</scope>
    <source>
        <strain evidence="6">ATCC 49972 / DSM 6192 / RI 19.B1</strain>
    </source>
</reference>
<reference key="1">
    <citation type="submission" date="2009-08" db="EMBL/GenBank/DDBJ databases">
        <title>The genome sequence of Spirochaeta thermophila DSM6192.</title>
        <authorList>
            <person name="Angelov A."/>
            <person name="Mientus M."/>
            <person name="Wittenberg S."/>
            <person name="Lehmann R."/>
            <person name="Liesegang H."/>
            <person name="Daniel R."/>
            <person name="Liebl W."/>
        </authorList>
    </citation>
    <scope>NUCLEOTIDE SEQUENCE</scope>
    <source>
        <strain>DSM 6192</strain>
    </source>
</reference>
<dbReference type="RefSeq" id="WP_013313885.1">
    <property type="nucleotide sequence ID" value="NC_014484.1"/>
</dbReference>
<dbReference type="InterPro" id="IPR036388">
    <property type="entry name" value="WH-like_DNA-bd_sf"/>
</dbReference>
<dbReference type="Pfam" id="PF04079">
    <property type="entry name" value="SMC_ScpB"/>
    <property type="match status" value="1"/>
</dbReference>
<evidence type="ECO:0000256" key="1">
    <source>
        <dbReference type="ARBA" id="ARBA00022490"/>
    </source>
</evidence>
<evidence type="ECO:0000313" key="5">
    <source>
        <dbReference type="EMBL" id="ADN02044.1"/>
    </source>
</evidence>
<dbReference type="AlphaFoldDB" id="E0RSQ7"/>
<dbReference type="PIRSF" id="PIRSF019345">
    <property type="entry name" value="ScpB"/>
    <property type="match status" value="1"/>
</dbReference>
<dbReference type="InterPro" id="IPR005234">
    <property type="entry name" value="ScpB_csome_segregation"/>
</dbReference>
<keyword evidence="3" id="KW-0159">Chromosome partition</keyword>
<keyword evidence="1" id="KW-0963">Cytoplasm</keyword>
<protein>
    <submittedName>
        <fullName evidence="5">Putative transcriptional regulator</fullName>
    </submittedName>
</protein>
<sequence length="178" mass="20120">MKLSPSAALCEAVLLLESEPISMAQIAETTGLSSEEVEQSLQELKQVYETNGHGIDLYISSDEVFLSPHKRFWSALRPRYGKKHRSRLSRAALETLAIIAYRQPITRAEIEAIRGVSSDAMIRMLLSRELIKEVGRKDLPGRPAMYGTTPEFLRMFGLKSIADLPKLQEEEAERFELK</sequence>
<accession>E0RSQ7</accession>
<dbReference type="SUPFAM" id="SSF46785">
    <property type="entry name" value="Winged helix' DNA-binding domain"/>
    <property type="match status" value="2"/>
</dbReference>
<keyword evidence="2" id="KW-0132">Cell division</keyword>
<gene>
    <name evidence="5" type="ordered locus">STHERM_c10990</name>
</gene>
<dbReference type="GO" id="GO:0051301">
    <property type="term" value="P:cell division"/>
    <property type="evidence" value="ECO:0007669"/>
    <property type="project" value="UniProtKB-KW"/>
</dbReference>
<dbReference type="PaxDb" id="665571-STHERM_c10990"/>
<dbReference type="PANTHER" id="PTHR34298">
    <property type="entry name" value="SEGREGATION AND CONDENSATION PROTEIN B"/>
    <property type="match status" value="1"/>
</dbReference>
<dbReference type="PANTHER" id="PTHR34298:SF2">
    <property type="entry name" value="SEGREGATION AND CONDENSATION PROTEIN B"/>
    <property type="match status" value="1"/>
</dbReference>
<keyword evidence="4" id="KW-0131">Cell cycle</keyword>
<dbReference type="Gene3D" id="1.10.10.10">
    <property type="entry name" value="Winged helix-like DNA-binding domain superfamily/Winged helix DNA-binding domain"/>
    <property type="match status" value="2"/>
</dbReference>
<dbReference type="InterPro" id="IPR036390">
    <property type="entry name" value="WH_DNA-bd_sf"/>
</dbReference>
<dbReference type="EMBL" id="CP001698">
    <property type="protein sequence ID" value="ADN02044.1"/>
    <property type="molecule type" value="Genomic_DNA"/>
</dbReference>
<proteinExistence type="predicted"/>
<dbReference type="KEGG" id="sta:STHERM_c10990"/>
<dbReference type="NCBIfam" id="TIGR00281">
    <property type="entry name" value="SMC-Scp complex subunit ScpB"/>
    <property type="match status" value="1"/>
</dbReference>
<dbReference type="HOGENOM" id="CLU_045647_5_3_12"/>